<evidence type="ECO:0000259" key="2">
    <source>
        <dbReference type="SMART" id="SM00181"/>
    </source>
</evidence>
<feature type="domain" description="EGF-like" evidence="2">
    <location>
        <begin position="831"/>
        <end position="864"/>
    </location>
</feature>
<feature type="domain" description="EGF-like" evidence="2">
    <location>
        <begin position="1389"/>
        <end position="1421"/>
    </location>
</feature>
<feature type="domain" description="EGF-like" evidence="2">
    <location>
        <begin position="607"/>
        <end position="646"/>
    </location>
</feature>
<protein>
    <submittedName>
        <fullName evidence="3">Putative integral membrane protein</fullName>
    </submittedName>
</protein>
<feature type="domain" description="EGF-like" evidence="2">
    <location>
        <begin position="461"/>
        <end position="494"/>
    </location>
</feature>
<dbReference type="SUPFAM" id="SSF57184">
    <property type="entry name" value="Growth factor receptor domain"/>
    <property type="match status" value="5"/>
</dbReference>
<dbReference type="VEuPathDB" id="TriTrypDB:LDHU3_04.0250"/>
<feature type="transmembrane region" description="Helical" evidence="1">
    <location>
        <begin position="902"/>
        <end position="923"/>
    </location>
</feature>
<dbReference type="PANTHER" id="PTHR23275">
    <property type="entry name" value="CABRIOLET.-RELATED"/>
    <property type="match status" value="1"/>
</dbReference>
<feature type="domain" description="EGF-like" evidence="2">
    <location>
        <begin position="495"/>
        <end position="529"/>
    </location>
</feature>
<dbReference type="EMBL" id="RHLD01000064">
    <property type="protein sequence ID" value="TPP52400.1"/>
    <property type="molecule type" value="Genomic_DNA"/>
</dbReference>
<feature type="domain" description="EGF-like" evidence="2">
    <location>
        <begin position="1502"/>
        <end position="1534"/>
    </location>
</feature>
<evidence type="ECO:0000313" key="3">
    <source>
        <dbReference type="EMBL" id="TPP52400.1"/>
    </source>
</evidence>
<feature type="domain" description="EGF-like" evidence="2">
    <location>
        <begin position="650"/>
        <end position="681"/>
    </location>
</feature>
<keyword evidence="1" id="KW-0472">Membrane</keyword>
<accession>A0A504Y241</accession>
<dbReference type="InterPro" id="IPR006212">
    <property type="entry name" value="Furin_repeat"/>
</dbReference>
<feature type="domain" description="EGF-like" evidence="2">
    <location>
        <begin position="1462"/>
        <end position="1496"/>
    </location>
</feature>
<feature type="transmembrane region" description="Helical" evidence="1">
    <location>
        <begin position="876"/>
        <end position="895"/>
    </location>
</feature>
<feature type="domain" description="EGF-like" evidence="2">
    <location>
        <begin position="1538"/>
        <end position="1571"/>
    </location>
</feature>
<feature type="domain" description="EGF-like" evidence="2">
    <location>
        <begin position="1357"/>
        <end position="1388"/>
    </location>
</feature>
<feature type="domain" description="EGF-like" evidence="2">
    <location>
        <begin position="682"/>
        <end position="714"/>
    </location>
</feature>
<dbReference type="PANTHER" id="PTHR23275:SF100">
    <property type="entry name" value="EGF-LIKE DOMAIN-CONTAINING PROTEIN"/>
    <property type="match status" value="1"/>
</dbReference>
<dbReference type="VEuPathDB" id="TriTrypDB:LdCL_040007200"/>
<comment type="caution">
    <text evidence="3">The sequence shown here is derived from an EMBL/GenBank/DDBJ whole genome shotgun (WGS) entry which is preliminary data.</text>
</comment>
<dbReference type="VEuPathDB" id="TriTrypDB:LdBPK_040160.1"/>
<sequence>MSDASFDDYTMMLDLSSSSADVVTVQLINSQVSGSGLTVKNARGSSPSSARLSMNMAITTVAQSVITLSGVMPANSDIRIVATTGSLAPAQSLFDFSGLALDSNATVMVENTAVTWPKDSINTGSIVLISAGSNAVGIKSTAALFVLNATAINGASVVSIDTQSSFPITKGAALTVDYGRCERCSSALVSINVPLVVDASSLFRVANCKVVGASNGLLTSAGSITVSDKSAYVIHDSAVESGALFSFPTGLEDASEVYPFAVSGGSTVSFLNLKGSSTGVAAGQSVPNTLEQSNVIGGGCVINDKELRVASEYRSHGLSVETVVDSQGASSGTCANAKCIPGNTKPGATVSGTEPCTCQCSSTKHHPPFCTSVVDPMQNYDPNVWCAVPNCITCDRLDPSNRCTECDTGYSLTNDYHQCREVSRCDVDGTLVYAFSGECVCCPEMPTGDILPVQCVPSTAHCPSVPSCRACDTTAGMCDACMTGYVLEPTNICNECLASMCDVCQSSSEGKRCKLCSVGYYWVSGGECHAVSNSQASESNMQCRVAFCSTCASTTASTCAKCNDGYAKDSNGFCVSDCNVQQCDMCYTGNSADCQLCSAGNTWSATGCSAGASGCRVGHCTTCVAGDNTNCATCESGYTLTAGYCLPQQLCADANCASCPSDAGTCTQCANGYGLVDGACVRCQVPNCFSCDSDANKCAQCAPNYYLTPLLTCSPVACNIEHCMQCDPQTPSRCQECVAPYVVDSYDGLCRLSDACSVPNCKKCETETSRLCAECDTGYTLTADATSCSSPTTQPCDVEHCNTCVNGDSTRCAYCNTGYYVSDGKCKTMQGCYVSNCAQCMLLDSTKCSTCMKGYLLTSSYGCVSQKVINGVAAPYSLWVAAAVLLASVVTHIAYARGGSLAVAAVAVCLAVLAMVGTCVFDSQEIGGSSFTFAGWSSASKEESYQSCTLTEKAFRIQGAASSLSDDATLPGGILRFSTLRVSNGYIVVEKYFPRNTNITIKDASGTVAAGMPFIDANTAIFSDQLSIVVTDSTLSWAAARSGQSMVRAPFTIQLSSSLFVLGSTVAQASSVVEVTGPSSISQKSALAVDYAKCTGCAQGLVYFTDFVRVWDRSLLRVSHSSVKGAAGKPLIGIAQRAGASLAVENSLFVVENVSSPTSNLIDAPVSMGTDAQITLRAVAVKSIGATMAGGVTAQLLTADDIAQQIPSVSVVPDTSCAAACVPTATVDSRCKCTCNADMPNMNFCTAMKDPYTNYAYLGCSVGCTTCFNETACLECRPSYEMLPSMTCSLTGLQCTDPNCKTCTTYGQCTDCNDGYGLTSSSACVRCSVAGCKSCPVDANVCEVCLGGSEPVNNMCPCTDANCASCPSDAGTCTQCANGYGLVDGACVRCQVPNCFSCDSDANKCAQCAPNYYLTPLLTCSPVACNIEHCMQCDPQTPSRCQECVAPYVVDSYDGLCRLSDACSVPNCKKCETETSRLCAECDTGYTLTADATSCSSPTTQPCDVEHCNTCVNGDSTRCAYCNTGYYVSDGKCKTMQGCYVSNCAQCMLLDSTKCSTCMKGYLLTSSYGCVSQKVINGVAAPYSLWVAAAVLLASVVTHIA</sequence>
<dbReference type="VEuPathDB" id="TriTrypDB:LdCL_040007000"/>
<dbReference type="VEuPathDB" id="TriTrypDB:LdBPK_040180.1"/>
<dbReference type="SMART" id="SM00181">
    <property type="entry name" value="EGF"/>
    <property type="match status" value="17"/>
</dbReference>
<dbReference type="VEuPathDB" id="TriTrypDB:LdBPK_040170.1"/>
<dbReference type="Proteomes" id="UP000318821">
    <property type="component" value="Unassembled WGS sequence"/>
</dbReference>
<gene>
    <name evidence="3" type="ORF">CGC20_15830</name>
</gene>
<dbReference type="InterPro" id="IPR009030">
    <property type="entry name" value="Growth_fac_rcpt_cys_sf"/>
</dbReference>
<dbReference type="SMART" id="SM00261">
    <property type="entry name" value="FU"/>
    <property type="match status" value="11"/>
</dbReference>
<dbReference type="InterPro" id="IPR052798">
    <property type="entry name" value="Giardia_VSA"/>
</dbReference>
<keyword evidence="1" id="KW-1133">Transmembrane helix</keyword>
<dbReference type="VEuPathDB" id="TriTrypDB:LDHU3_04.0240"/>
<evidence type="ECO:0000256" key="1">
    <source>
        <dbReference type="SAM" id="Phobius"/>
    </source>
</evidence>
<feature type="domain" description="EGF-like" evidence="2">
    <location>
        <begin position="755"/>
        <end position="789"/>
    </location>
</feature>
<feature type="domain" description="EGF-like" evidence="2">
    <location>
        <begin position="1259"/>
        <end position="1289"/>
    </location>
</feature>
<feature type="domain" description="EGF-like" evidence="2">
    <location>
        <begin position="795"/>
        <end position="827"/>
    </location>
</feature>
<reference evidence="4" key="1">
    <citation type="submission" date="2019-02" db="EMBL/GenBank/DDBJ databases">
        <title>FDA dAtabase for Regulatory Grade micrObial Sequences (FDA-ARGOS): Supporting development and validation of Infectious Disease Dx tests.</title>
        <authorList>
            <person name="Duncan R."/>
            <person name="Fisher C."/>
            <person name="Tallon L."/>
            <person name="Sadzewicz L."/>
            <person name="Sengamalay N."/>
            <person name="Ott S."/>
            <person name="Godinez A."/>
            <person name="Nagaraj S."/>
            <person name="Vavikolanu K."/>
            <person name="Vyas G."/>
            <person name="Nadendla S."/>
            <person name="Aluvathingal J."/>
            <person name="Sichtig H."/>
        </authorList>
    </citation>
    <scope>NUCLEOTIDE SEQUENCE [LARGE SCALE GENOMIC DNA]</scope>
    <source>
        <strain evidence="4">FDAARGOS_360</strain>
    </source>
</reference>
<name>A0A504Y241_LEIDO</name>
<feature type="domain" description="EGF-like" evidence="2">
    <location>
        <begin position="385"/>
        <end position="420"/>
    </location>
</feature>
<dbReference type="VEuPathDB" id="TriTrypDB:LdCL_040007300"/>
<organism evidence="3 4">
    <name type="scientific">Leishmania donovani</name>
    <dbReference type="NCBI Taxonomy" id="5661"/>
    <lineage>
        <taxon>Eukaryota</taxon>
        <taxon>Discoba</taxon>
        <taxon>Euglenozoa</taxon>
        <taxon>Kinetoplastea</taxon>
        <taxon>Metakinetoplastina</taxon>
        <taxon>Trypanosomatida</taxon>
        <taxon>Trypanosomatidae</taxon>
        <taxon>Leishmaniinae</taxon>
        <taxon>Leishmania</taxon>
    </lineage>
</organism>
<proteinExistence type="predicted"/>
<dbReference type="VEuPathDB" id="TriTrypDB:LDHU3_04.0200"/>
<evidence type="ECO:0000313" key="4">
    <source>
        <dbReference type="Proteomes" id="UP000318821"/>
    </source>
</evidence>
<feature type="domain" description="EGF-like" evidence="2">
    <location>
        <begin position="542"/>
        <end position="575"/>
    </location>
</feature>
<dbReference type="InterPro" id="IPR000742">
    <property type="entry name" value="EGF"/>
</dbReference>
<feature type="domain" description="EGF-like" evidence="2">
    <location>
        <begin position="1294"/>
        <end position="1325"/>
    </location>
</feature>
<keyword evidence="1" id="KW-0812">Transmembrane</keyword>